<dbReference type="PANTHER" id="PTHR11309">
    <property type="entry name" value="FRIZZLED"/>
    <property type="match status" value="1"/>
</dbReference>
<keyword evidence="7 20" id="KW-0732">Signal</keyword>
<feature type="compositionally biased region" description="Basic residues" evidence="18">
    <location>
        <begin position="640"/>
        <end position="652"/>
    </location>
</feature>
<keyword evidence="9" id="KW-0297">G-protein coupled receptor</keyword>
<dbReference type="AlphaFoldDB" id="A0A3B3WCM3"/>
<evidence type="ECO:0000256" key="6">
    <source>
        <dbReference type="ARBA" id="ARBA00022692"/>
    </source>
</evidence>
<evidence type="ECO:0000256" key="4">
    <source>
        <dbReference type="ARBA" id="ARBA00022473"/>
    </source>
</evidence>
<evidence type="ECO:0000256" key="18">
    <source>
        <dbReference type="SAM" id="MobiDB-lite"/>
    </source>
</evidence>
<dbReference type="Pfam" id="PF01392">
    <property type="entry name" value="Fz"/>
    <property type="match status" value="1"/>
</dbReference>
<evidence type="ECO:0000256" key="20">
    <source>
        <dbReference type="SAM" id="SignalP"/>
    </source>
</evidence>
<dbReference type="InterPro" id="IPR035683">
    <property type="entry name" value="SMO_7TM"/>
</dbReference>
<evidence type="ECO:0000259" key="21">
    <source>
        <dbReference type="PROSITE" id="PS50038"/>
    </source>
</evidence>
<evidence type="ECO:0000259" key="22">
    <source>
        <dbReference type="PROSITE" id="PS50261"/>
    </source>
</evidence>
<dbReference type="PRINTS" id="PR00489">
    <property type="entry name" value="FRIZZLED"/>
</dbReference>
<sequence length="811" mass="91422">MSSQGRSPIVGMLCVWAAWLSGCRAVLAPNGTMFEDKCKKTSTCEVLKYNTCLGSPLPYTHTSLILAEDSSSQEEAFEKLTMWSGLRNAPRCWSVIQPLLCAVYMPKCENGRVELPSKSLCVATRRPCSIVDRERGWPNFLKCDKFPMGCSNEVQKLKFNTSGQCEAPLVKTDIQSSWYKDVEGCGIQCDNPLFTEEEHNDMHAYIAYFGTITLLCTFFTLATFLADWKNSNRYPAVILFYINACFFVGSIGWLAQFLDGARKEIVCKSDNTMRLGEPSSSETLSCVTIFIIVYYSLMSGVIWFVMLTYAWHTSFKALGTTHQPLSGRTSYFHMVTWSIPFVLTVAILAIAEVDGDSVSGICFVGYKNYHYRAGFVLAPIGVVLVVGGYFLIRGVMTLFSIKSNHPGLLSEKAASKINETMLRLGIFGFLAFGFVFITFGCHFYDFFNQAEWERSFREYVLCEANVTIASQTNKPIPECTIKNRPSLMVEKINLFSMFGTGIAMSTWVWTKATFLIWKRTWFKIIGRSDNEPKRIKKSKMIAKAFAMRKELHKDPEKELSFSMHTVSHDGPVAGINFDLNEPSNDVSSAWALHVPKMVARRGAILPQDISVTPTGTPVPPPEERNRLWMVEADISPEMIKRKKKKKKRRKEVRKPDEVVENQTRLQREFGRSSVPRLPKLPCHPSLVANLREQQRQQSLEQGVLPGSLPDYEPCEERCSYLECQSGRNGYLMTRVDCPENLGLRPSCRPLTSNWQPSGSSMYPGEVEHADGLSERMAHVARVPAGRRAGYGPIHSRTNLMEAELMDADSDF</sequence>
<dbReference type="PROSITE" id="PS50261">
    <property type="entry name" value="G_PROTEIN_RECEP_F2_4"/>
    <property type="match status" value="1"/>
</dbReference>
<dbReference type="InterPro" id="IPR000539">
    <property type="entry name" value="Frizzled/Smoothened_7TM"/>
</dbReference>
<reference evidence="23" key="2">
    <citation type="submission" date="2025-09" db="UniProtKB">
        <authorList>
            <consortium name="Ensembl"/>
        </authorList>
    </citation>
    <scope>IDENTIFICATION</scope>
</reference>
<dbReference type="OrthoDB" id="10064659at2759"/>
<feature type="region of interest" description="Disordered" evidence="18">
    <location>
        <begin position="640"/>
        <end position="659"/>
    </location>
</feature>
<dbReference type="InterPro" id="IPR017981">
    <property type="entry name" value="GPCR_2-like_7TM"/>
</dbReference>
<feature type="signal peptide" evidence="20">
    <location>
        <begin position="1"/>
        <end position="25"/>
    </location>
</feature>
<dbReference type="InterPro" id="IPR041771">
    <property type="entry name" value="SMO_CRD"/>
</dbReference>
<evidence type="ECO:0000313" key="23">
    <source>
        <dbReference type="Ensembl" id="ENSPMEP00000000626.1"/>
    </source>
</evidence>
<dbReference type="SUPFAM" id="SSF63501">
    <property type="entry name" value="Frizzled cysteine-rich domain"/>
    <property type="match status" value="1"/>
</dbReference>
<feature type="transmembrane region" description="Helical" evidence="19">
    <location>
        <begin position="371"/>
        <end position="392"/>
    </location>
</feature>
<feature type="transmembrane region" description="Helical" evidence="19">
    <location>
        <begin position="287"/>
        <end position="311"/>
    </location>
</feature>
<dbReference type="RefSeq" id="XP_014849669.1">
    <property type="nucleotide sequence ID" value="XM_014994183.1"/>
</dbReference>
<feature type="domain" description="G-protein coupled receptors family 2 profile 2" evidence="22">
    <location>
        <begin position="202"/>
        <end position="465"/>
    </location>
</feature>
<keyword evidence="24" id="KW-1185">Reference proteome</keyword>
<keyword evidence="5" id="KW-1003">Cell membrane</keyword>
<evidence type="ECO:0000256" key="17">
    <source>
        <dbReference type="PROSITE-ProRule" id="PRU00090"/>
    </source>
</evidence>
<dbReference type="GO" id="GO:0007389">
    <property type="term" value="P:pattern specification process"/>
    <property type="evidence" value="ECO:0007669"/>
    <property type="project" value="TreeGrafter"/>
</dbReference>
<dbReference type="STRING" id="48701.ENSPMEP00000000626"/>
<evidence type="ECO:0000256" key="14">
    <source>
        <dbReference type="ARBA" id="ARBA00023224"/>
    </source>
</evidence>
<keyword evidence="15" id="KW-0966">Cell projection</keyword>
<evidence type="ECO:0000256" key="5">
    <source>
        <dbReference type="ARBA" id="ARBA00022475"/>
    </source>
</evidence>
<proteinExistence type="inferred from homology"/>
<evidence type="ECO:0000256" key="11">
    <source>
        <dbReference type="ARBA" id="ARBA00023157"/>
    </source>
</evidence>
<evidence type="ECO:0000256" key="12">
    <source>
        <dbReference type="ARBA" id="ARBA00023170"/>
    </source>
</evidence>
<evidence type="ECO:0000256" key="7">
    <source>
        <dbReference type="ARBA" id="ARBA00022729"/>
    </source>
</evidence>
<evidence type="ECO:0000256" key="16">
    <source>
        <dbReference type="ARBA" id="ARBA00035037"/>
    </source>
</evidence>
<dbReference type="FunFam" id="1.10.2000.10:FF:000010">
    <property type="entry name" value="Smoothened, frizzled class receptor"/>
    <property type="match status" value="1"/>
</dbReference>
<evidence type="ECO:0000256" key="3">
    <source>
        <dbReference type="ARBA" id="ARBA00008077"/>
    </source>
</evidence>
<dbReference type="InterPro" id="IPR020067">
    <property type="entry name" value="Frizzled_dom"/>
</dbReference>
<reference evidence="23" key="1">
    <citation type="submission" date="2025-08" db="UniProtKB">
        <authorList>
            <consortium name="Ensembl"/>
        </authorList>
    </citation>
    <scope>IDENTIFICATION</scope>
</reference>
<feature type="transmembrane region" description="Helical" evidence="19">
    <location>
        <begin position="494"/>
        <end position="517"/>
    </location>
</feature>
<keyword evidence="10 19" id="KW-0472">Membrane</keyword>
<dbReference type="RefSeq" id="XP_014849660.1">
    <property type="nucleotide sequence ID" value="XM_014994174.1"/>
</dbReference>
<dbReference type="Gene3D" id="1.10.2000.10">
    <property type="entry name" value="Frizzled cysteine-rich domain"/>
    <property type="match status" value="1"/>
</dbReference>
<dbReference type="GO" id="GO:0030425">
    <property type="term" value="C:dendrite"/>
    <property type="evidence" value="ECO:0007669"/>
    <property type="project" value="TreeGrafter"/>
</dbReference>
<dbReference type="GO" id="GO:0005929">
    <property type="term" value="C:cilium"/>
    <property type="evidence" value="ECO:0007669"/>
    <property type="project" value="UniProtKB-SubCell"/>
</dbReference>
<keyword evidence="8 19" id="KW-1133">Transmembrane helix</keyword>
<dbReference type="PROSITE" id="PS51257">
    <property type="entry name" value="PROKAR_LIPOPROTEIN"/>
    <property type="match status" value="1"/>
</dbReference>
<feature type="transmembrane region" description="Helical" evidence="19">
    <location>
        <begin position="331"/>
        <end position="351"/>
    </location>
</feature>
<evidence type="ECO:0000256" key="19">
    <source>
        <dbReference type="SAM" id="Phobius"/>
    </source>
</evidence>
<evidence type="ECO:0000256" key="10">
    <source>
        <dbReference type="ARBA" id="ARBA00023136"/>
    </source>
</evidence>
<dbReference type="GO" id="GO:0007417">
    <property type="term" value="P:central nervous system development"/>
    <property type="evidence" value="ECO:0007669"/>
    <property type="project" value="TreeGrafter"/>
</dbReference>
<dbReference type="Proteomes" id="UP000261480">
    <property type="component" value="Unplaced"/>
</dbReference>
<dbReference type="GO" id="GO:0007224">
    <property type="term" value="P:smoothened signaling pathway"/>
    <property type="evidence" value="ECO:0007669"/>
    <property type="project" value="TreeGrafter"/>
</dbReference>
<dbReference type="CDD" id="cd07451">
    <property type="entry name" value="CRD_SMO"/>
    <property type="match status" value="1"/>
</dbReference>
<protein>
    <recommendedName>
        <fullName evidence="16">Protein smoothened</fullName>
    </recommendedName>
</protein>
<evidence type="ECO:0000256" key="15">
    <source>
        <dbReference type="ARBA" id="ARBA00023273"/>
    </source>
</evidence>
<dbReference type="Pfam" id="PF01534">
    <property type="entry name" value="Frizzled"/>
    <property type="match status" value="1"/>
</dbReference>
<dbReference type="GO" id="GO:0071679">
    <property type="term" value="P:commissural neuron axon guidance"/>
    <property type="evidence" value="ECO:0007669"/>
    <property type="project" value="TreeGrafter"/>
</dbReference>
<dbReference type="FunFam" id="1.20.1070.10:FF:000068">
    <property type="entry name" value="Smoothened, frizzled class receptor"/>
    <property type="match status" value="1"/>
</dbReference>
<evidence type="ECO:0000256" key="9">
    <source>
        <dbReference type="ARBA" id="ARBA00023040"/>
    </source>
</evidence>
<dbReference type="PROSITE" id="PS50038">
    <property type="entry name" value="FZ"/>
    <property type="match status" value="1"/>
</dbReference>
<name>A0A3B3WCM3_9TELE</name>
<comment type="subcellular location">
    <subcellularLocation>
        <location evidence="2">Cell membrane</location>
        <topology evidence="2">Multi-pass membrane protein</topology>
    </subcellularLocation>
    <subcellularLocation>
        <location evidence="1">Cell projection</location>
        <location evidence="1">Cilium</location>
    </subcellularLocation>
</comment>
<dbReference type="KEGG" id="pmei:106922063"/>
<keyword evidence="4" id="KW-0217">Developmental protein</keyword>
<dbReference type="GeneID" id="106922063"/>
<dbReference type="GO" id="GO:0004930">
    <property type="term" value="F:G protein-coupled receptor activity"/>
    <property type="evidence" value="ECO:0007669"/>
    <property type="project" value="UniProtKB-KW"/>
</dbReference>
<dbReference type="CDD" id="cd15030">
    <property type="entry name" value="7tmF_SMO_homolog"/>
    <property type="match status" value="1"/>
</dbReference>
<keyword evidence="12" id="KW-0675">Receptor</keyword>
<keyword evidence="13" id="KW-0325">Glycoprotein</keyword>
<evidence type="ECO:0000256" key="2">
    <source>
        <dbReference type="ARBA" id="ARBA00004651"/>
    </source>
</evidence>
<dbReference type="GO" id="GO:0005886">
    <property type="term" value="C:plasma membrane"/>
    <property type="evidence" value="ECO:0007669"/>
    <property type="project" value="UniProtKB-SubCell"/>
</dbReference>
<dbReference type="Gene3D" id="1.20.1070.10">
    <property type="entry name" value="Rhodopsin 7-helix transmembrane proteins"/>
    <property type="match status" value="1"/>
</dbReference>
<keyword evidence="6 19" id="KW-0812">Transmembrane</keyword>
<dbReference type="GO" id="GO:0005113">
    <property type="term" value="F:patched binding"/>
    <property type="evidence" value="ECO:0007669"/>
    <property type="project" value="TreeGrafter"/>
</dbReference>
<dbReference type="Ensembl" id="ENSPMET00000015575.1">
    <property type="protein sequence ID" value="ENSPMEP00000000626.1"/>
    <property type="gene ID" value="ENSPMEG00000001421.1"/>
</dbReference>
<dbReference type="SMART" id="SM01330">
    <property type="entry name" value="Frizzled"/>
    <property type="match status" value="1"/>
</dbReference>
<feature type="transmembrane region" description="Helical" evidence="19">
    <location>
        <begin position="205"/>
        <end position="226"/>
    </location>
</feature>
<dbReference type="GO" id="GO:0009888">
    <property type="term" value="P:tissue development"/>
    <property type="evidence" value="ECO:0007669"/>
    <property type="project" value="UniProtKB-ARBA"/>
</dbReference>
<accession>A0A3B3WCM3</accession>
<keyword evidence="14" id="KW-0807">Transducer</keyword>
<feature type="chain" id="PRO_5017474059" description="Protein smoothened" evidence="20">
    <location>
        <begin position="26"/>
        <end position="811"/>
    </location>
</feature>
<dbReference type="InterPro" id="IPR036790">
    <property type="entry name" value="Frizzled_dom_sf"/>
</dbReference>
<evidence type="ECO:0000256" key="13">
    <source>
        <dbReference type="ARBA" id="ARBA00023180"/>
    </source>
</evidence>
<evidence type="ECO:0000313" key="24">
    <source>
        <dbReference type="Proteomes" id="UP000261480"/>
    </source>
</evidence>
<feature type="domain" description="FZ" evidence="21">
    <location>
        <begin position="39"/>
        <end position="153"/>
    </location>
</feature>
<feature type="transmembrane region" description="Helical" evidence="19">
    <location>
        <begin position="238"/>
        <end position="255"/>
    </location>
</feature>
<comment type="similarity">
    <text evidence="3">Belongs to the G-protein coupled receptor Fz/Smo family.</text>
</comment>
<feature type="transmembrane region" description="Helical" evidence="19">
    <location>
        <begin position="424"/>
        <end position="447"/>
    </location>
</feature>
<dbReference type="InterPro" id="IPR015526">
    <property type="entry name" value="Frizzled/SFRP"/>
</dbReference>
<keyword evidence="11" id="KW-1015">Disulfide bond</keyword>
<dbReference type="CTD" id="6608"/>
<evidence type="ECO:0000256" key="8">
    <source>
        <dbReference type="ARBA" id="ARBA00022989"/>
    </source>
</evidence>
<dbReference type="SMART" id="SM00063">
    <property type="entry name" value="FRI"/>
    <property type="match status" value="1"/>
</dbReference>
<comment type="caution">
    <text evidence="17">Lacks conserved residue(s) required for the propagation of feature annotation.</text>
</comment>
<dbReference type="PANTHER" id="PTHR11309:SF35">
    <property type="entry name" value="PROTEIN SMOOTHENED"/>
    <property type="match status" value="1"/>
</dbReference>
<evidence type="ECO:0000256" key="1">
    <source>
        <dbReference type="ARBA" id="ARBA00004138"/>
    </source>
</evidence>
<organism evidence="23 24">
    <name type="scientific">Poecilia mexicana</name>
    <dbReference type="NCBI Taxonomy" id="48701"/>
    <lineage>
        <taxon>Eukaryota</taxon>
        <taxon>Metazoa</taxon>
        <taxon>Chordata</taxon>
        <taxon>Craniata</taxon>
        <taxon>Vertebrata</taxon>
        <taxon>Euteleostomi</taxon>
        <taxon>Actinopterygii</taxon>
        <taxon>Neopterygii</taxon>
        <taxon>Teleostei</taxon>
        <taxon>Neoteleostei</taxon>
        <taxon>Acanthomorphata</taxon>
        <taxon>Ovalentaria</taxon>
        <taxon>Atherinomorphae</taxon>
        <taxon>Cyprinodontiformes</taxon>
        <taxon>Poeciliidae</taxon>
        <taxon>Poeciliinae</taxon>
        <taxon>Poecilia</taxon>
    </lineage>
</organism>